<dbReference type="Pfam" id="PF00134">
    <property type="entry name" value="Cyclin_N"/>
    <property type="match status" value="1"/>
</dbReference>
<reference evidence="4" key="1">
    <citation type="journal article" date="2020" name="Fungal Divers.">
        <title>Resolving the Mortierellaceae phylogeny through synthesis of multi-gene phylogenetics and phylogenomics.</title>
        <authorList>
            <person name="Vandepol N."/>
            <person name="Liber J."/>
            <person name="Desiro A."/>
            <person name="Na H."/>
            <person name="Kennedy M."/>
            <person name="Barry K."/>
            <person name="Grigoriev I.V."/>
            <person name="Miller A.N."/>
            <person name="O'Donnell K."/>
            <person name="Stajich J.E."/>
            <person name="Bonito G."/>
        </authorList>
    </citation>
    <scope>NUCLEOTIDE SEQUENCE</scope>
    <source>
        <strain evidence="4">NVP1</strain>
    </source>
</reference>
<dbReference type="Gene3D" id="1.10.472.10">
    <property type="entry name" value="Cyclin-like"/>
    <property type="match status" value="1"/>
</dbReference>
<feature type="chain" id="PRO_5040414218" description="Cyclin N-terminal domain-containing protein" evidence="2">
    <location>
        <begin position="18"/>
        <end position="323"/>
    </location>
</feature>
<name>A0A9P5VPE4_9FUNG</name>
<feature type="region of interest" description="Disordered" evidence="1">
    <location>
        <begin position="249"/>
        <end position="268"/>
    </location>
</feature>
<feature type="region of interest" description="Disordered" evidence="1">
    <location>
        <begin position="280"/>
        <end position="310"/>
    </location>
</feature>
<feature type="domain" description="Cyclin N-terminal" evidence="3">
    <location>
        <begin position="4"/>
        <end position="58"/>
    </location>
</feature>
<gene>
    <name evidence="4" type="ORF">BG006_010596</name>
</gene>
<dbReference type="InterPro" id="IPR006671">
    <property type="entry name" value="Cyclin_N"/>
</dbReference>
<evidence type="ECO:0000313" key="5">
    <source>
        <dbReference type="Proteomes" id="UP000696485"/>
    </source>
</evidence>
<accession>A0A9P5VPE4</accession>
<dbReference type="PANTHER" id="PTHR15615:SF10">
    <property type="entry name" value="PHO85 CYCLIN-2-RELATED"/>
    <property type="match status" value="1"/>
</dbReference>
<dbReference type="InterPro" id="IPR036915">
    <property type="entry name" value="Cyclin-like_sf"/>
</dbReference>
<sequence length="323" mass="36768">MHCTCHRVFLATLIVAAKYLNDQSPKNKHWSAHSQVFSVGEVNLMEKQLLSLLDFDLRITEADLASSLQEFMQQSAPAGLSINTSLASSSSSSRRYSIFSPVSALSPPASAHKPVSMGSLLPSPRSVHIPPYNYTNANKRGSTSRQGLMGQQQSQQPQQMLSFQDLSRRRPSLPNQPCLEEGEVMPVYKGPVRSHADQYPSPEGDHHQQQQQHRYPNLYRHQPEQHHQHSMLYHSHKQRLQREEEVLNHHHHHHHNYRHRRSHQTCSPDAPNSHLYSTMPNGRHSMPVPSSTTSVHPLAHDPSSGYPVDEHMQEGHWHTRAMC</sequence>
<dbReference type="InterPro" id="IPR013922">
    <property type="entry name" value="Cyclin_PHO80-like"/>
</dbReference>
<keyword evidence="5" id="KW-1185">Reference proteome</keyword>
<feature type="region of interest" description="Disordered" evidence="1">
    <location>
        <begin position="122"/>
        <end position="161"/>
    </location>
</feature>
<evidence type="ECO:0000259" key="3">
    <source>
        <dbReference type="Pfam" id="PF00134"/>
    </source>
</evidence>
<organism evidence="4 5">
    <name type="scientific">Podila minutissima</name>
    <dbReference type="NCBI Taxonomy" id="64525"/>
    <lineage>
        <taxon>Eukaryota</taxon>
        <taxon>Fungi</taxon>
        <taxon>Fungi incertae sedis</taxon>
        <taxon>Mucoromycota</taxon>
        <taxon>Mortierellomycotina</taxon>
        <taxon>Mortierellomycetes</taxon>
        <taxon>Mortierellales</taxon>
        <taxon>Mortierellaceae</taxon>
        <taxon>Podila</taxon>
    </lineage>
</organism>
<dbReference type="GO" id="GO:0000307">
    <property type="term" value="C:cyclin-dependent protein kinase holoenzyme complex"/>
    <property type="evidence" value="ECO:0007669"/>
    <property type="project" value="TreeGrafter"/>
</dbReference>
<evidence type="ECO:0000313" key="4">
    <source>
        <dbReference type="EMBL" id="KAF9335792.1"/>
    </source>
</evidence>
<comment type="caution">
    <text evidence="4">The sequence shown here is derived from an EMBL/GenBank/DDBJ whole genome shotgun (WGS) entry which is preliminary data.</text>
</comment>
<dbReference type="GO" id="GO:0019901">
    <property type="term" value="F:protein kinase binding"/>
    <property type="evidence" value="ECO:0007669"/>
    <property type="project" value="InterPro"/>
</dbReference>
<evidence type="ECO:0000256" key="1">
    <source>
        <dbReference type="SAM" id="MobiDB-lite"/>
    </source>
</evidence>
<evidence type="ECO:0000256" key="2">
    <source>
        <dbReference type="SAM" id="SignalP"/>
    </source>
</evidence>
<proteinExistence type="predicted"/>
<dbReference type="PANTHER" id="PTHR15615">
    <property type="match status" value="1"/>
</dbReference>
<feature type="region of interest" description="Disordered" evidence="1">
    <location>
        <begin position="192"/>
        <end position="213"/>
    </location>
</feature>
<dbReference type="EMBL" id="JAAAUY010000085">
    <property type="protein sequence ID" value="KAF9335792.1"/>
    <property type="molecule type" value="Genomic_DNA"/>
</dbReference>
<keyword evidence="2" id="KW-0732">Signal</keyword>
<feature type="compositionally biased region" description="Polar residues" evidence="1">
    <location>
        <begin position="133"/>
        <end position="145"/>
    </location>
</feature>
<dbReference type="GO" id="GO:0016538">
    <property type="term" value="F:cyclin-dependent protein serine/threonine kinase regulator activity"/>
    <property type="evidence" value="ECO:0007669"/>
    <property type="project" value="TreeGrafter"/>
</dbReference>
<feature type="compositionally biased region" description="Low complexity" evidence="1">
    <location>
        <begin position="146"/>
        <end position="161"/>
    </location>
</feature>
<dbReference type="AlphaFoldDB" id="A0A9P5VPE4"/>
<feature type="compositionally biased region" description="Basic residues" evidence="1">
    <location>
        <begin position="249"/>
        <end position="263"/>
    </location>
</feature>
<dbReference type="Proteomes" id="UP000696485">
    <property type="component" value="Unassembled WGS sequence"/>
</dbReference>
<protein>
    <recommendedName>
        <fullName evidence="3">Cyclin N-terminal domain-containing protein</fullName>
    </recommendedName>
</protein>
<feature type="signal peptide" evidence="2">
    <location>
        <begin position="1"/>
        <end position="17"/>
    </location>
</feature>
<dbReference type="CDD" id="cd20557">
    <property type="entry name" value="CYCLIN_ScPCL1-like"/>
    <property type="match status" value="1"/>
</dbReference>
<dbReference type="SUPFAM" id="SSF47954">
    <property type="entry name" value="Cyclin-like"/>
    <property type="match status" value="1"/>
</dbReference>
<dbReference type="GO" id="GO:0005634">
    <property type="term" value="C:nucleus"/>
    <property type="evidence" value="ECO:0007669"/>
    <property type="project" value="TreeGrafter"/>
</dbReference>